<dbReference type="GO" id="GO:0016740">
    <property type="term" value="F:transferase activity"/>
    <property type="evidence" value="ECO:0007669"/>
    <property type="project" value="UniProtKB-KW"/>
</dbReference>
<reference evidence="1" key="1">
    <citation type="submission" date="2016-10" db="EMBL/GenBank/DDBJ databases">
        <authorList>
            <person name="de Groot N.N."/>
        </authorList>
    </citation>
    <scope>NUCLEOTIDE SEQUENCE</scope>
</reference>
<dbReference type="InterPro" id="IPR011990">
    <property type="entry name" value="TPR-like_helical_dom_sf"/>
</dbReference>
<name>A0A1W1BPA0_9ZZZZ</name>
<dbReference type="AlphaFoldDB" id="A0A1W1BPA0"/>
<sequence>MQEKIDGIKSVVEAQNSRIYKIEQSISELKKSKTDNSKKIDELQSDLNATKELQLQNNQKVKLVLSELSSLIDSINSSYVSKDVLKQKIQELQNSFDDKIAQLEKKLATKSILSKKGSVIFAEGKRNFERKNYKKAAELFKASIKKRYLPATSNFYLGEISYRTKQYANAIDYYKRSISLYDKASFTPTLLYHTYISFKKLGDKKNAKKFKDILIAKYPKSKVAKLAKKQN</sequence>
<dbReference type="EMBL" id="FPHB01000033">
    <property type="protein sequence ID" value="SFV55297.1"/>
    <property type="molecule type" value="Genomic_DNA"/>
</dbReference>
<dbReference type="InterPro" id="IPR019734">
    <property type="entry name" value="TPR_rpt"/>
</dbReference>
<dbReference type="SUPFAM" id="SSF48452">
    <property type="entry name" value="TPR-like"/>
    <property type="match status" value="1"/>
</dbReference>
<protein>
    <submittedName>
        <fullName evidence="1">TPR repeat containing exported protein Putative periplasmic protein contains a protein prenylyltransferase domain</fullName>
    </submittedName>
</protein>
<proteinExistence type="predicted"/>
<organism evidence="1">
    <name type="scientific">hydrothermal vent metagenome</name>
    <dbReference type="NCBI Taxonomy" id="652676"/>
    <lineage>
        <taxon>unclassified sequences</taxon>
        <taxon>metagenomes</taxon>
        <taxon>ecological metagenomes</taxon>
    </lineage>
</organism>
<dbReference type="PROSITE" id="PS50005">
    <property type="entry name" value="TPR"/>
    <property type="match status" value="1"/>
</dbReference>
<gene>
    <name evidence="1" type="ORF">MNB_SM-7-1169</name>
</gene>
<dbReference type="Gene3D" id="1.25.40.10">
    <property type="entry name" value="Tetratricopeptide repeat domain"/>
    <property type="match status" value="1"/>
</dbReference>
<evidence type="ECO:0000313" key="1">
    <source>
        <dbReference type="EMBL" id="SFV55297.1"/>
    </source>
</evidence>
<accession>A0A1W1BPA0</accession>
<keyword evidence="1" id="KW-0808">Transferase</keyword>